<evidence type="ECO:0000256" key="1">
    <source>
        <dbReference type="RuleBase" id="RU366029"/>
    </source>
</evidence>
<evidence type="ECO:0000313" key="3">
    <source>
        <dbReference type="EMBL" id="KAA0190712.1"/>
    </source>
</evidence>
<proteinExistence type="inferred from homology"/>
<dbReference type="GO" id="GO:0006487">
    <property type="term" value="P:protein N-linked glycosylation"/>
    <property type="evidence" value="ECO:0007669"/>
    <property type="project" value="UniProtKB-UniRule"/>
</dbReference>
<dbReference type="Proteomes" id="UP000728185">
    <property type="component" value="Unassembled WGS sequence"/>
</dbReference>
<comment type="subunit">
    <text evidence="1">Component of the oligosaccharyltransferase (OST) complex.</text>
</comment>
<evidence type="ECO:0000259" key="2">
    <source>
        <dbReference type="Pfam" id="PF05817"/>
    </source>
</evidence>
<keyword evidence="1" id="KW-0256">Endoplasmic reticulum</keyword>
<dbReference type="AlphaFoldDB" id="A0A8E0VKF8"/>
<comment type="caution">
    <text evidence="3">The sequence shown here is derived from an EMBL/GenBank/DDBJ whole genome shotgun (WGS) entry which is preliminary data.</text>
</comment>
<comment type="pathway">
    <text evidence="1">Protein modification; protein glycosylation.</text>
</comment>
<comment type="similarity">
    <text evidence="1">Belongs to the SWP1 family.</text>
</comment>
<dbReference type="EMBL" id="LUCM01006832">
    <property type="protein sequence ID" value="KAA0190712.1"/>
    <property type="molecule type" value="Genomic_DNA"/>
</dbReference>
<dbReference type="Pfam" id="PF05817">
    <property type="entry name" value="Ribophorin_II"/>
    <property type="match status" value="1"/>
</dbReference>
<keyword evidence="4" id="KW-1185">Reference proteome</keyword>
<comment type="function">
    <text evidence="1">Subunit of the oligosaccharyl transferase (OST) complex that catalyzes the initial transfer of a defined glycan (Glc(3)Man(9)GlcNAc(2) in eukaryotes) from the lipid carrier dolichol-pyrophosphate to an asparagine residue within an Asn-X-Ser/Thr consensus motif in nascent polypeptide chains, the first step in protein N-glycosylation. N-glycosylation occurs cotranslationally and the complex associates with the Sec61 complex at the channel-forming translocon complex that mediates protein translocation across the endoplasmic reticulum (ER). All subunits are required for a maximal enzyme activity.</text>
</comment>
<evidence type="ECO:0000313" key="4">
    <source>
        <dbReference type="Proteomes" id="UP000728185"/>
    </source>
</evidence>
<protein>
    <recommendedName>
        <fullName evidence="1">Dolichyl-diphosphooligosaccharide--protein glycosyltransferase subunit 2</fullName>
    </recommendedName>
    <alternativeName>
        <fullName evidence="1">Ribophorin-2</fullName>
    </alternativeName>
</protein>
<dbReference type="InterPro" id="IPR055373">
    <property type="entry name" value="Ribophorin_II_N"/>
</dbReference>
<organism evidence="3 4">
    <name type="scientific">Fasciolopsis buskii</name>
    <dbReference type="NCBI Taxonomy" id="27845"/>
    <lineage>
        <taxon>Eukaryota</taxon>
        <taxon>Metazoa</taxon>
        <taxon>Spiralia</taxon>
        <taxon>Lophotrochozoa</taxon>
        <taxon>Platyhelminthes</taxon>
        <taxon>Trematoda</taxon>
        <taxon>Digenea</taxon>
        <taxon>Plagiorchiida</taxon>
        <taxon>Echinostomata</taxon>
        <taxon>Echinostomatoidea</taxon>
        <taxon>Fasciolidae</taxon>
        <taxon>Fasciolopsis</taxon>
    </lineage>
</organism>
<name>A0A8E0VKF8_9TREM</name>
<reference evidence="3" key="1">
    <citation type="submission" date="2019-05" db="EMBL/GenBank/DDBJ databases">
        <title>Annotation for the trematode Fasciolopsis buski.</title>
        <authorList>
            <person name="Choi Y.-J."/>
        </authorList>
    </citation>
    <scope>NUCLEOTIDE SEQUENCE</scope>
    <source>
        <strain evidence="3">HT</strain>
        <tissue evidence="3">Whole worm</tissue>
    </source>
</reference>
<accession>A0A8E0VKF8</accession>
<gene>
    <name evidence="3" type="ORF">FBUS_11307</name>
</gene>
<comment type="subcellular location">
    <subcellularLocation>
        <location evidence="1">Endoplasmic reticulum membrane</location>
        <topology evidence="1">Multi-pass membrane protein</topology>
    </subcellularLocation>
</comment>
<feature type="domain" description="Ribophorin II N-terminal" evidence="2">
    <location>
        <begin position="58"/>
        <end position="166"/>
    </location>
</feature>
<dbReference type="UniPathway" id="UPA00378"/>
<dbReference type="GO" id="GO:0008250">
    <property type="term" value="C:oligosaccharyltransferase complex"/>
    <property type="evidence" value="ECO:0007669"/>
    <property type="project" value="UniProtKB-UniRule"/>
</dbReference>
<sequence length="214" mass="23153">MNVVRDLRGVGLIMNVIFGGRTCFLPLQYPVVVVLYFVALLGRGAHAADPVPLVLGHITPDDQKLMKKFFESHISDTLDDPAKAYHVALGLSSLGFSSEGAGSCQFVGRLNTPQAAFQRTSIAKLTGSAKCKVDNKELESLRSLFLNNDASAEDMFFLVSALKDGGLEGLSLPKWKPAVTVKPALVLLVPPNAEYIHRKFSRCNSTCLGFMAVV</sequence>